<feature type="chain" id="PRO_5022781499" evidence="8">
    <location>
        <begin position="26"/>
        <end position="580"/>
    </location>
</feature>
<feature type="domain" description="L,D-TPase catalytic" evidence="9">
    <location>
        <begin position="339"/>
        <end position="518"/>
    </location>
</feature>
<dbReference type="Pfam" id="PF03734">
    <property type="entry name" value="YkuD"/>
    <property type="match status" value="1"/>
</dbReference>
<keyword evidence="3" id="KW-0808">Transferase</keyword>
<dbReference type="GO" id="GO:0071555">
    <property type="term" value="P:cell wall organization"/>
    <property type="evidence" value="ECO:0007669"/>
    <property type="project" value="UniProtKB-UniRule"/>
</dbReference>
<comment type="pathway">
    <text evidence="1 7">Cell wall biogenesis; peptidoglycan biosynthesis.</text>
</comment>
<dbReference type="Proteomes" id="UP000308271">
    <property type="component" value="Unassembled WGS sequence"/>
</dbReference>
<dbReference type="OrthoDB" id="9778545at2"/>
<dbReference type="Pfam" id="PF01471">
    <property type="entry name" value="PG_binding_1"/>
    <property type="match status" value="1"/>
</dbReference>
<dbReference type="Pfam" id="PF20142">
    <property type="entry name" value="Scaffold"/>
    <property type="match status" value="1"/>
</dbReference>
<protein>
    <submittedName>
        <fullName evidence="10">Peptidoglycan-binding protein</fullName>
    </submittedName>
</protein>
<sequence length="580" mass="64960">MAPLILLCLALMPVIISVSSVQVYAAESAGNLELPDQTVRTHLKSYLDRLDRLDASSSSSRLEIDGQLQRFYRVLDYRVAWTNRNAIKRLVEVIAESVDDGLKPSDYHYDEIRDFAQNPPESPALKARADLLMTDAIFSLLSHMRLGKVMPRSLDPNWNIPAPKPGVNHDQSLMMAVMGGKFPEMISSLRRSSPGYLPLRKALASYRKVVGEGGWQSVYQGPQIEKVGQVDRRMPLIRQRLILSGDLSADAPLAKTNALPADSSASGVAPAPPIPPAQVYTQELFDAVKAFQQGHGLSVDGVIGIETLNAMNYPAELRADQIRVNLERERWHSKIFGRTYVMVNIPAFSVEYVQDNVVRWNSRVIVGKPETQTPVFSAQIQSVIYNPQWVIPSGILVKEAIPAIRKDVGYLDKHRLTIVDSKGKPVDPNRVNWSQYSKGGFPYRLVQASGDDGSLGRIKFNMPNRFTVYMHDTPTKPLFERARRAYSHGCVRVDRPFELAELLLRNPETWSLPKIQAAINTGRTRTVPIPVKVPVFFLYQTAFADGGKVSFRDDIYNRDKELLGALNSNKDRRSVEEAAR</sequence>
<dbReference type="RefSeq" id="WP_139456969.1">
    <property type="nucleotide sequence ID" value="NZ_VDCH01000012.1"/>
</dbReference>
<feature type="active site" description="Proton donor/acceptor" evidence="7">
    <location>
        <position position="471"/>
    </location>
</feature>
<name>A0A5C4S5V0_CHLTI</name>
<dbReference type="UniPathway" id="UPA00219"/>
<feature type="active site" description="Nucleophile" evidence="7">
    <location>
        <position position="490"/>
    </location>
</feature>
<dbReference type="InterPro" id="IPR002477">
    <property type="entry name" value="Peptidoglycan-bd-like"/>
</dbReference>
<dbReference type="PROSITE" id="PS52029">
    <property type="entry name" value="LD_TPASE"/>
    <property type="match status" value="1"/>
</dbReference>
<evidence type="ECO:0000256" key="6">
    <source>
        <dbReference type="ARBA" id="ARBA00023316"/>
    </source>
</evidence>
<evidence type="ECO:0000259" key="9">
    <source>
        <dbReference type="PROSITE" id="PS52029"/>
    </source>
</evidence>
<dbReference type="InterPro" id="IPR052905">
    <property type="entry name" value="LD-transpeptidase_YkuD-like"/>
</dbReference>
<keyword evidence="6 7" id="KW-0961">Cell wall biogenesis/degradation</keyword>
<dbReference type="Gene3D" id="1.10.101.10">
    <property type="entry name" value="PGBD-like superfamily/PGBD"/>
    <property type="match status" value="1"/>
</dbReference>
<dbReference type="Gene3D" id="2.40.440.10">
    <property type="entry name" value="L,D-transpeptidase catalytic domain-like"/>
    <property type="match status" value="1"/>
</dbReference>
<proteinExistence type="inferred from homology"/>
<evidence type="ECO:0000313" key="10">
    <source>
        <dbReference type="EMBL" id="TNJ38883.1"/>
    </source>
</evidence>
<dbReference type="InterPro" id="IPR038063">
    <property type="entry name" value="Transpep_catalytic_dom"/>
</dbReference>
<dbReference type="InterPro" id="IPR036365">
    <property type="entry name" value="PGBD-like_sf"/>
</dbReference>
<dbReference type="PANTHER" id="PTHR41533:SF2">
    <property type="entry name" value="BLR7131 PROTEIN"/>
    <property type="match status" value="1"/>
</dbReference>
<comment type="similarity">
    <text evidence="2">Belongs to the YkuD family.</text>
</comment>
<evidence type="ECO:0000256" key="8">
    <source>
        <dbReference type="SAM" id="SignalP"/>
    </source>
</evidence>
<dbReference type="SUPFAM" id="SSF47090">
    <property type="entry name" value="PGBD-like"/>
    <property type="match status" value="1"/>
</dbReference>
<dbReference type="EMBL" id="VDCH01000012">
    <property type="protein sequence ID" value="TNJ38883.1"/>
    <property type="molecule type" value="Genomic_DNA"/>
</dbReference>
<evidence type="ECO:0000256" key="5">
    <source>
        <dbReference type="ARBA" id="ARBA00022984"/>
    </source>
</evidence>
<dbReference type="PANTHER" id="PTHR41533">
    <property type="entry name" value="L,D-TRANSPEPTIDASE HI_1667-RELATED"/>
    <property type="match status" value="1"/>
</dbReference>
<dbReference type="CDD" id="cd16913">
    <property type="entry name" value="YkuD_like"/>
    <property type="match status" value="1"/>
</dbReference>
<feature type="signal peptide" evidence="8">
    <location>
        <begin position="1"/>
        <end position="25"/>
    </location>
</feature>
<keyword evidence="11" id="KW-1185">Reference proteome</keyword>
<dbReference type="GO" id="GO:0008360">
    <property type="term" value="P:regulation of cell shape"/>
    <property type="evidence" value="ECO:0007669"/>
    <property type="project" value="UniProtKB-UniRule"/>
</dbReference>
<evidence type="ECO:0000256" key="4">
    <source>
        <dbReference type="ARBA" id="ARBA00022960"/>
    </source>
</evidence>
<dbReference type="InterPro" id="IPR045380">
    <property type="entry name" value="LD_TPept_scaffold_dom"/>
</dbReference>
<dbReference type="GO" id="GO:0004180">
    <property type="term" value="F:carboxypeptidase activity"/>
    <property type="evidence" value="ECO:0007669"/>
    <property type="project" value="UniProtKB-ARBA"/>
</dbReference>
<comment type="caution">
    <text evidence="10">The sequence shown here is derived from an EMBL/GenBank/DDBJ whole genome shotgun (WGS) entry which is preliminary data.</text>
</comment>
<keyword evidence="4 7" id="KW-0133">Cell shape</keyword>
<dbReference type="GO" id="GO:0016740">
    <property type="term" value="F:transferase activity"/>
    <property type="evidence" value="ECO:0007669"/>
    <property type="project" value="UniProtKB-KW"/>
</dbReference>
<evidence type="ECO:0000256" key="3">
    <source>
        <dbReference type="ARBA" id="ARBA00022679"/>
    </source>
</evidence>
<evidence type="ECO:0000256" key="1">
    <source>
        <dbReference type="ARBA" id="ARBA00004752"/>
    </source>
</evidence>
<accession>A0A5C4S5V0</accession>
<keyword evidence="8" id="KW-0732">Signal</keyword>
<organism evidence="10 11">
    <name type="scientific">Chlorobaculum thiosulfatiphilum</name>
    <name type="common">Chlorobium limicola f.sp. thiosulfatophilum</name>
    <dbReference type="NCBI Taxonomy" id="115852"/>
    <lineage>
        <taxon>Bacteria</taxon>
        <taxon>Pseudomonadati</taxon>
        <taxon>Chlorobiota</taxon>
        <taxon>Chlorobiia</taxon>
        <taxon>Chlorobiales</taxon>
        <taxon>Chlorobiaceae</taxon>
        <taxon>Chlorobaculum</taxon>
    </lineage>
</organism>
<dbReference type="AlphaFoldDB" id="A0A5C4S5V0"/>
<dbReference type="GO" id="GO:0009252">
    <property type="term" value="P:peptidoglycan biosynthetic process"/>
    <property type="evidence" value="ECO:0007669"/>
    <property type="project" value="UniProtKB-UniPathway"/>
</dbReference>
<evidence type="ECO:0000256" key="7">
    <source>
        <dbReference type="PROSITE-ProRule" id="PRU01373"/>
    </source>
</evidence>
<evidence type="ECO:0000313" key="11">
    <source>
        <dbReference type="Proteomes" id="UP000308271"/>
    </source>
</evidence>
<dbReference type="SUPFAM" id="SSF141523">
    <property type="entry name" value="L,D-transpeptidase catalytic domain-like"/>
    <property type="match status" value="1"/>
</dbReference>
<gene>
    <name evidence="10" type="ORF">FGF66_07085</name>
</gene>
<dbReference type="InterPro" id="IPR005490">
    <property type="entry name" value="LD_TPept_cat_dom"/>
</dbReference>
<evidence type="ECO:0000256" key="2">
    <source>
        <dbReference type="ARBA" id="ARBA00005992"/>
    </source>
</evidence>
<reference evidence="10 11" key="1">
    <citation type="submission" date="2019-05" db="EMBL/GenBank/DDBJ databases">
        <title>Draft Whole-Genome sequence of the green sulfur bacterium Chlorobaculum thiosulfatiphilum DSM 249.</title>
        <authorList>
            <person name="Meyer T.E."/>
            <person name="Kyndt J.A."/>
        </authorList>
    </citation>
    <scope>NUCLEOTIDE SEQUENCE [LARGE SCALE GENOMIC DNA]</scope>
    <source>
        <strain evidence="10 11">DSM 249</strain>
    </source>
</reference>
<keyword evidence="5 7" id="KW-0573">Peptidoglycan synthesis</keyword>
<dbReference type="InterPro" id="IPR036366">
    <property type="entry name" value="PGBDSf"/>
</dbReference>